<evidence type="ECO:0000313" key="6">
    <source>
        <dbReference type="Proteomes" id="UP000269041"/>
    </source>
</evidence>
<dbReference type="Gene3D" id="3.90.1150.10">
    <property type="entry name" value="Aspartate Aminotransferase, domain 1"/>
    <property type="match status" value="1"/>
</dbReference>
<protein>
    <submittedName>
        <fullName evidence="5">Quorum-sensing autoinducer synthase</fullName>
    </submittedName>
</protein>
<comment type="cofactor">
    <cofactor evidence="1">
        <name>pyridoxal 5'-phosphate</name>
        <dbReference type="ChEBI" id="CHEBI:597326"/>
    </cofactor>
</comment>
<keyword evidence="3" id="KW-0663">Pyridoxal phosphate</keyword>
<dbReference type="Proteomes" id="UP000269041">
    <property type="component" value="Unassembled WGS sequence"/>
</dbReference>
<dbReference type="InterPro" id="IPR004839">
    <property type="entry name" value="Aminotransferase_I/II_large"/>
</dbReference>
<organism evidence="5 6">
    <name type="scientific">Vibrio pectenicida</name>
    <dbReference type="NCBI Taxonomy" id="62763"/>
    <lineage>
        <taxon>Bacteria</taxon>
        <taxon>Pseudomonadati</taxon>
        <taxon>Pseudomonadota</taxon>
        <taxon>Gammaproteobacteria</taxon>
        <taxon>Vibrionales</taxon>
        <taxon>Vibrionaceae</taxon>
        <taxon>Vibrio</taxon>
    </lineage>
</organism>
<proteinExistence type="predicted"/>
<name>A0A3R9E615_9VIBR</name>
<dbReference type="Gene3D" id="3.40.640.10">
    <property type="entry name" value="Type I PLP-dependent aspartate aminotransferase-like (Major domain)"/>
    <property type="match status" value="1"/>
</dbReference>
<evidence type="ECO:0000259" key="4">
    <source>
        <dbReference type="Pfam" id="PF00155"/>
    </source>
</evidence>
<dbReference type="SUPFAM" id="SSF53383">
    <property type="entry name" value="PLP-dependent transferases"/>
    <property type="match status" value="1"/>
</dbReference>
<dbReference type="InterPro" id="IPR050087">
    <property type="entry name" value="AON_synthase_class-II"/>
</dbReference>
<evidence type="ECO:0000256" key="1">
    <source>
        <dbReference type="ARBA" id="ARBA00001933"/>
    </source>
</evidence>
<feature type="domain" description="Aminotransferase class I/classII large" evidence="4">
    <location>
        <begin position="46"/>
        <end position="344"/>
    </location>
</feature>
<gene>
    <name evidence="5" type="ORF">EJA03_19995</name>
</gene>
<evidence type="ECO:0000313" key="5">
    <source>
        <dbReference type="EMBL" id="RSD26944.1"/>
    </source>
</evidence>
<dbReference type="GO" id="GO:0030170">
    <property type="term" value="F:pyridoxal phosphate binding"/>
    <property type="evidence" value="ECO:0007669"/>
    <property type="project" value="InterPro"/>
</dbReference>
<dbReference type="InterPro" id="IPR015424">
    <property type="entry name" value="PyrdxlP-dep_Trfase"/>
</dbReference>
<dbReference type="InterPro" id="IPR015422">
    <property type="entry name" value="PyrdxlP-dep_Trfase_small"/>
</dbReference>
<dbReference type="InterPro" id="IPR015421">
    <property type="entry name" value="PyrdxlP-dep_Trfase_major"/>
</dbReference>
<evidence type="ECO:0000256" key="2">
    <source>
        <dbReference type="ARBA" id="ARBA00022679"/>
    </source>
</evidence>
<dbReference type="GO" id="GO:0008710">
    <property type="term" value="F:8-amino-7-oxononanoate synthase activity"/>
    <property type="evidence" value="ECO:0007669"/>
    <property type="project" value="TreeGrafter"/>
</dbReference>
<dbReference type="PANTHER" id="PTHR13693">
    <property type="entry name" value="CLASS II AMINOTRANSFERASE/8-AMINO-7-OXONONANOATE SYNTHASE"/>
    <property type="match status" value="1"/>
</dbReference>
<dbReference type="GO" id="GO:0009102">
    <property type="term" value="P:biotin biosynthetic process"/>
    <property type="evidence" value="ECO:0007669"/>
    <property type="project" value="TreeGrafter"/>
</dbReference>
<comment type="caution">
    <text evidence="5">The sequence shown here is derived from an EMBL/GenBank/DDBJ whole genome shotgun (WGS) entry which is preliminary data.</text>
</comment>
<dbReference type="EMBL" id="RSFA01000215">
    <property type="protein sequence ID" value="RSD26944.1"/>
    <property type="molecule type" value="Genomic_DNA"/>
</dbReference>
<accession>A0A3R9E615</accession>
<dbReference type="PANTHER" id="PTHR13693:SF100">
    <property type="entry name" value="8-AMINO-7-OXONONANOATE SYNTHASE"/>
    <property type="match status" value="1"/>
</dbReference>
<dbReference type="NCBIfam" id="NF005526">
    <property type="entry name" value="PRK07179.1"/>
    <property type="match status" value="1"/>
</dbReference>
<sequence length="391" mass="44018">MKQIKNNSHLPDFISKQLDFYLDDLINKNNNGKHLVLGKKPSRQDITLQNNDYLDISNNSEIVEHHINAIRKHTSSPIMSGIFLRDINTRPEVEQTLAEYVGFQSCLLSQSGWTANIALLQTICNENTIVYIDFFAHMSLWEGSRIAGANIHPFMHNNVNHLEKLIKRHGPGIILVDSIYSTIGSIAPLENIVMLSKKYGCALVVDESHSLGTHGNEGSGLVNALGLTSHVDFMTASLAKTFAYRAGAIFCNNKANECIPFVAYPSIFSSAMLPFELDRLDKTMQVIRKKDKDREYLHKISKYIRNKLSVIGLTIRSESQIIAIETGSECNTEKVRDFLEDNGIFGSVFCRPATPYKRNIIRFSINSSISYFQAEKIISTCRKALDKNILK</sequence>
<dbReference type="RefSeq" id="WP_125323484.1">
    <property type="nucleotide sequence ID" value="NZ_AP024890.1"/>
</dbReference>
<reference evidence="5 6" key="1">
    <citation type="submission" date="2018-12" db="EMBL/GenBank/DDBJ databases">
        <title>Genomic taxonomy of the Vibrionaceae family.</title>
        <authorList>
            <person name="Gomez-Gil B."/>
            <person name="Enciso-Ibarra K."/>
        </authorList>
    </citation>
    <scope>NUCLEOTIDE SEQUENCE [LARGE SCALE GENOMIC DNA]</scope>
    <source>
        <strain evidence="5 6">CAIM 594</strain>
    </source>
</reference>
<evidence type="ECO:0000256" key="3">
    <source>
        <dbReference type="ARBA" id="ARBA00022898"/>
    </source>
</evidence>
<dbReference type="Pfam" id="PF00155">
    <property type="entry name" value="Aminotran_1_2"/>
    <property type="match status" value="1"/>
</dbReference>
<keyword evidence="6" id="KW-1185">Reference proteome</keyword>
<keyword evidence="2" id="KW-0808">Transferase</keyword>
<dbReference type="OrthoDB" id="9807157at2"/>
<dbReference type="AlphaFoldDB" id="A0A3R9E615"/>